<dbReference type="Pfam" id="PF00296">
    <property type="entry name" value="Bac_luciferase"/>
    <property type="match status" value="1"/>
</dbReference>
<gene>
    <name evidence="3" type="ORF">MARA_07830</name>
</gene>
<keyword evidence="1" id="KW-0560">Oxidoreductase</keyword>
<dbReference type="Proteomes" id="UP000467428">
    <property type="component" value="Chromosome"/>
</dbReference>
<dbReference type="SUPFAM" id="SSF51679">
    <property type="entry name" value="Bacterial luciferase-like"/>
    <property type="match status" value="1"/>
</dbReference>
<organism evidence="3 4">
    <name type="scientific">Mycolicibacterium arabiense</name>
    <dbReference type="NCBI Taxonomy" id="1286181"/>
    <lineage>
        <taxon>Bacteria</taxon>
        <taxon>Bacillati</taxon>
        <taxon>Actinomycetota</taxon>
        <taxon>Actinomycetes</taxon>
        <taxon>Mycobacteriales</taxon>
        <taxon>Mycobacteriaceae</taxon>
        <taxon>Mycolicibacterium</taxon>
    </lineage>
</organism>
<evidence type="ECO:0000313" key="4">
    <source>
        <dbReference type="Proteomes" id="UP000467428"/>
    </source>
</evidence>
<sequence length="335" mass="36594">MGTPVSMTVIGFHCSHEQISPAQLLRDVQHAERAGFTAGMSSDHFSPWSERQGESGFAWSFLGAALATTDLPFGVVNAPGQRYHPAIIAQAIATLSQMFPNRFWAALGSGEASNERITGEAWPRKDVRDQRLIECVDVIRRLLRGEEVSHEGLVEVNRARLWTLPDTVPDLVGPAVTPRTAARHAAWADGLITVNQPKDTLRQVLDSYRDAGGRGPARLQIHLSWAPSDDEALAIAHDQWRNNVFEPPVSWDLETVEAFDIVGGAVTADRVQQSVLVSGDLGRHADWLAAFVDQGWDELYLHFVGQQQAGFIDAFGEHVLPQLSPTAPATTAAMA</sequence>
<geneLocation type="plasmid" evidence="4">
    <name>pjcm18538 dna</name>
</geneLocation>
<dbReference type="Gene3D" id="3.20.20.30">
    <property type="entry name" value="Luciferase-like domain"/>
    <property type="match status" value="1"/>
</dbReference>
<dbReference type="EMBL" id="AP022593">
    <property type="protein sequence ID" value="BBY47315.1"/>
    <property type="molecule type" value="Genomic_DNA"/>
</dbReference>
<dbReference type="PANTHER" id="PTHR43244:SF1">
    <property type="entry name" value="5,10-METHYLENETETRAHYDROMETHANOPTERIN REDUCTASE"/>
    <property type="match status" value="1"/>
</dbReference>
<evidence type="ECO:0000313" key="3">
    <source>
        <dbReference type="EMBL" id="BBY47315.1"/>
    </source>
</evidence>
<dbReference type="InterPro" id="IPR050564">
    <property type="entry name" value="F420-G6PD/mer"/>
</dbReference>
<dbReference type="InterPro" id="IPR023907">
    <property type="entry name" value="Non-F420_Flavin_OxRdtase"/>
</dbReference>
<name>A0A7I7RU91_9MYCO</name>
<dbReference type="GO" id="GO:0016705">
    <property type="term" value="F:oxidoreductase activity, acting on paired donors, with incorporation or reduction of molecular oxygen"/>
    <property type="evidence" value="ECO:0007669"/>
    <property type="project" value="InterPro"/>
</dbReference>
<keyword evidence="4" id="KW-1185">Reference proteome</keyword>
<dbReference type="AlphaFoldDB" id="A0A7I7RU91"/>
<dbReference type="NCBIfam" id="TIGR03557">
    <property type="entry name" value="F420_G6P_family"/>
    <property type="match status" value="1"/>
</dbReference>
<feature type="domain" description="Luciferase-like" evidence="2">
    <location>
        <begin position="15"/>
        <end position="297"/>
    </location>
</feature>
<dbReference type="InterPro" id="IPR036661">
    <property type="entry name" value="Luciferase-like_sf"/>
</dbReference>
<dbReference type="InterPro" id="IPR019945">
    <property type="entry name" value="F420_G6P_DH-rel"/>
</dbReference>
<dbReference type="CDD" id="cd01097">
    <property type="entry name" value="Tetrahydromethanopterin_reductase"/>
    <property type="match status" value="1"/>
</dbReference>
<dbReference type="NCBIfam" id="TIGR03885">
    <property type="entry name" value="flavin_revert"/>
    <property type="match status" value="1"/>
</dbReference>
<proteinExistence type="predicted"/>
<accession>A0A7I7RU91</accession>
<reference evidence="3 4" key="1">
    <citation type="journal article" date="2019" name="Emerg. Microbes Infect.">
        <title>Comprehensive subspecies identification of 175 nontuberculous mycobacteria species based on 7547 genomic profiles.</title>
        <authorList>
            <person name="Matsumoto Y."/>
            <person name="Kinjo T."/>
            <person name="Motooka D."/>
            <person name="Nabeya D."/>
            <person name="Jung N."/>
            <person name="Uechi K."/>
            <person name="Horii T."/>
            <person name="Iida T."/>
            <person name="Fujita J."/>
            <person name="Nakamura S."/>
        </authorList>
    </citation>
    <scope>NUCLEOTIDE SEQUENCE [LARGE SCALE GENOMIC DNA]</scope>
    <source>
        <strain evidence="3 4">JCM 18538</strain>
    </source>
</reference>
<dbReference type="KEGG" id="marz:MARA_07830"/>
<protein>
    <submittedName>
        <fullName evidence="3">LLM class F420-dependent oxidoreductase</fullName>
    </submittedName>
</protein>
<dbReference type="InterPro" id="IPR011251">
    <property type="entry name" value="Luciferase-like_dom"/>
</dbReference>
<dbReference type="PANTHER" id="PTHR43244">
    <property type="match status" value="1"/>
</dbReference>
<evidence type="ECO:0000259" key="2">
    <source>
        <dbReference type="Pfam" id="PF00296"/>
    </source>
</evidence>
<evidence type="ECO:0000256" key="1">
    <source>
        <dbReference type="ARBA" id="ARBA00023002"/>
    </source>
</evidence>